<evidence type="ECO:0000313" key="1">
    <source>
        <dbReference type="EMBL" id="GKT31974.1"/>
    </source>
</evidence>
<gene>
    <name evidence="1" type="ORF">ADUPG1_006271</name>
</gene>
<name>A0ABQ5KKH7_9EUKA</name>
<evidence type="ECO:0000313" key="2">
    <source>
        <dbReference type="Proteomes" id="UP001057375"/>
    </source>
</evidence>
<keyword evidence="2" id="KW-1185">Reference proteome</keyword>
<reference evidence="1" key="1">
    <citation type="submission" date="2022-03" db="EMBL/GenBank/DDBJ databases">
        <title>Draft genome sequence of Aduncisulcus paluster, a free-living microaerophilic Fornicata.</title>
        <authorList>
            <person name="Yuyama I."/>
            <person name="Kume K."/>
            <person name="Tamura T."/>
            <person name="Inagaki Y."/>
            <person name="Hashimoto T."/>
        </authorList>
    </citation>
    <scope>NUCLEOTIDE SEQUENCE</scope>
    <source>
        <strain evidence="1">NY0171</strain>
    </source>
</reference>
<dbReference type="EMBL" id="BQXS01009802">
    <property type="protein sequence ID" value="GKT31974.1"/>
    <property type="molecule type" value="Genomic_DNA"/>
</dbReference>
<sequence>MWYDLANPDNYTKQLPSLQLGAGVTHVTALTGVVKEKASCGFSESGTPNINVVGHPTINDCPLSKAVKRIISIIKFKNGEERLDDSWTIVENQYAYGTQIAYSNAESYDTDADYFVVYETVAESTNCGVFSATMSYKDSLPETVEELASALGKTVEELIYAKAELANLKSVEEFEPTLLNGSTNSSCKIRVSNGYVEGVGAFLKGSLASHQVFLETEEAPAATRKFSVACDDSSIGSNAYVVVTTSGEWSMRFEGSPSTFYLDDVRFKAGD</sequence>
<comment type="caution">
    <text evidence="1">The sequence shown here is derived from an EMBL/GenBank/DDBJ whole genome shotgun (WGS) entry which is preliminary data.</text>
</comment>
<proteinExistence type="predicted"/>
<dbReference type="Proteomes" id="UP001057375">
    <property type="component" value="Unassembled WGS sequence"/>
</dbReference>
<protein>
    <submittedName>
        <fullName evidence="1">Uncharacterized protein</fullName>
    </submittedName>
</protein>
<accession>A0ABQ5KKH7</accession>
<organism evidence="1 2">
    <name type="scientific">Aduncisulcus paluster</name>
    <dbReference type="NCBI Taxonomy" id="2918883"/>
    <lineage>
        <taxon>Eukaryota</taxon>
        <taxon>Metamonada</taxon>
        <taxon>Carpediemonas-like organisms</taxon>
        <taxon>Aduncisulcus</taxon>
    </lineage>
</organism>